<sequence>MIYINATHAAKSLQIGKPAWGKRAGFGRPGPRDGPIEAKVVKARQKENSVSSAVAGWSRRTGIQDLALNNFPSVIPAKGRYC</sequence>
<accession>A1VIZ9</accession>
<dbReference type="KEGG" id="pna:Pnap_0304"/>
<dbReference type="STRING" id="365044.Pnap_0304"/>
<evidence type="ECO:0000313" key="2">
    <source>
        <dbReference type="Proteomes" id="UP000000644"/>
    </source>
</evidence>
<organism evidence="1 2">
    <name type="scientific">Polaromonas naphthalenivorans (strain CJ2)</name>
    <dbReference type="NCBI Taxonomy" id="365044"/>
    <lineage>
        <taxon>Bacteria</taxon>
        <taxon>Pseudomonadati</taxon>
        <taxon>Pseudomonadota</taxon>
        <taxon>Betaproteobacteria</taxon>
        <taxon>Burkholderiales</taxon>
        <taxon>Comamonadaceae</taxon>
        <taxon>Polaromonas</taxon>
    </lineage>
</organism>
<dbReference type="AlphaFoldDB" id="A1VIZ9"/>
<reference evidence="2" key="1">
    <citation type="journal article" date="2009" name="Environ. Microbiol.">
        <title>The genome of Polaromonas naphthalenivorans strain CJ2, isolated from coal tar-contaminated sediment, reveals physiological and metabolic versatility and evolution through extensive horizontal gene transfer.</title>
        <authorList>
            <person name="Yagi J.M."/>
            <person name="Sims D."/>
            <person name="Brettin T."/>
            <person name="Bruce D."/>
            <person name="Madsen E.L."/>
        </authorList>
    </citation>
    <scope>NUCLEOTIDE SEQUENCE [LARGE SCALE GENOMIC DNA]</scope>
    <source>
        <strain evidence="2">CJ2</strain>
    </source>
</reference>
<proteinExistence type="predicted"/>
<dbReference type="Proteomes" id="UP000000644">
    <property type="component" value="Chromosome"/>
</dbReference>
<evidence type="ECO:0000313" key="1">
    <source>
        <dbReference type="EMBL" id="ABM35627.1"/>
    </source>
</evidence>
<dbReference type="HOGENOM" id="CLU_2555387_0_0_4"/>
<keyword evidence="2" id="KW-1185">Reference proteome</keyword>
<name>A1VIZ9_POLNA</name>
<gene>
    <name evidence="1" type="ordered locus">Pnap_0304</name>
</gene>
<dbReference type="EMBL" id="CP000529">
    <property type="protein sequence ID" value="ABM35627.1"/>
    <property type="molecule type" value="Genomic_DNA"/>
</dbReference>
<protein>
    <submittedName>
        <fullName evidence="1">Uncharacterized protein</fullName>
    </submittedName>
</protein>